<evidence type="ECO:0000313" key="1">
    <source>
        <dbReference type="EMBL" id="KAI3669484.1"/>
    </source>
</evidence>
<organism evidence="1 2">
    <name type="scientific">Arctium lappa</name>
    <name type="common">Greater burdock</name>
    <name type="synonym">Lappa major</name>
    <dbReference type="NCBI Taxonomy" id="4217"/>
    <lineage>
        <taxon>Eukaryota</taxon>
        <taxon>Viridiplantae</taxon>
        <taxon>Streptophyta</taxon>
        <taxon>Embryophyta</taxon>
        <taxon>Tracheophyta</taxon>
        <taxon>Spermatophyta</taxon>
        <taxon>Magnoliopsida</taxon>
        <taxon>eudicotyledons</taxon>
        <taxon>Gunneridae</taxon>
        <taxon>Pentapetalae</taxon>
        <taxon>asterids</taxon>
        <taxon>campanulids</taxon>
        <taxon>Asterales</taxon>
        <taxon>Asteraceae</taxon>
        <taxon>Carduoideae</taxon>
        <taxon>Cardueae</taxon>
        <taxon>Arctiinae</taxon>
        <taxon>Arctium</taxon>
    </lineage>
</organism>
<gene>
    <name evidence="1" type="ORF">L6452_40720</name>
</gene>
<evidence type="ECO:0000313" key="2">
    <source>
        <dbReference type="Proteomes" id="UP001055879"/>
    </source>
</evidence>
<name>A0ACB8XRU5_ARCLA</name>
<keyword evidence="2" id="KW-1185">Reference proteome</keyword>
<dbReference type="Proteomes" id="UP001055879">
    <property type="component" value="Linkage Group LG16"/>
</dbReference>
<accession>A0ACB8XRU5</accession>
<dbReference type="EMBL" id="CM042062">
    <property type="protein sequence ID" value="KAI3669484.1"/>
    <property type="molecule type" value="Genomic_DNA"/>
</dbReference>
<sequence length="216" mass="24323">MADQRGGKVRYEKIRRKGWWRWCRRDSDEKAEEKDSSCGDVFMADQRGTGEVRDGRDLKFGGDGETIGSDADEDEKFVYHVCFKKAREDRGSYFAMNEMMENLDFGRDTNRLDYFRVTAFEVNRDHDLNGIAGYGGGHKTRQLPDEIFSNNSGGGNDGEVVVQRLNQKGVRGGAGGGGRTRRAAIGIFATNGGGEVVMKRLNQKTACWCRCWCRCF</sequence>
<reference evidence="1 2" key="2">
    <citation type="journal article" date="2022" name="Mol. Ecol. Resour.">
        <title>The genomes of chicory, endive, great burdock and yacon provide insights into Asteraceae paleo-polyploidization history and plant inulin production.</title>
        <authorList>
            <person name="Fan W."/>
            <person name="Wang S."/>
            <person name="Wang H."/>
            <person name="Wang A."/>
            <person name="Jiang F."/>
            <person name="Liu H."/>
            <person name="Zhao H."/>
            <person name="Xu D."/>
            <person name="Zhang Y."/>
        </authorList>
    </citation>
    <scope>NUCLEOTIDE SEQUENCE [LARGE SCALE GENOMIC DNA]</scope>
    <source>
        <strain evidence="2">cv. Niubang</strain>
    </source>
</reference>
<protein>
    <submittedName>
        <fullName evidence="1">Uncharacterized protein</fullName>
    </submittedName>
</protein>
<comment type="caution">
    <text evidence="1">The sequence shown here is derived from an EMBL/GenBank/DDBJ whole genome shotgun (WGS) entry which is preliminary data.</text>
</comment>
<reference evidence="2" key="1">
    <citation type="journal article" date="2022" name="Mol. Ecol. Resour.">
        <title>The genomes of chicory, endive, great burdock and yacon provide insights into Asteraceae palaeo-polyploidization history and plant inulin production.</title>
        <authorList>
            <person name="Fan W."/>
            <person name="Wang S."/>
            <person name="Wang H."/>
            <person name="Wang A."/>
            <person name="Jiang F."/>
            <person name="Liu H."/>
            <person name="Zhao H."/>
            <person name="Xu D."/>
            <person name="Zhang Y."/>
        </authorList>
    </citation>
    <scope>NUCLEOTIDE SEQUENCE [LARGE SCALE GENOMIC DNA]</scope>
    <source>
        <strain evidence="2">cv. Niubang</strain>
    </source>
</reference>
<proteinExistence type="predicted"/>